<dbReference type="GO" id="GO:0097431">
    <property type="term" value="C:mitotic spindle pole"/>
    <property type="evidence" value="ECO:0007669"/>
    <property type="project" value="TreeGrafter"/>
</dbReference>
<evidence type="ECO:0000256" key="3">
    <source>
        <dbReference type="ARBA" id="ARBA00022490"/>
    </source>
</evidence>
<comment type="similarity">
    <text evidence="7">Belongs to the RMDN family.</text>
</comment>
<dbReference type="Gene3D" id="1.25.40.10">
    <property type="entry name" value="Tetratricopeptide repeat domain"/>
    <property type="match status" value="1"/>
</dbReference>
<reference evidence="11" key="3">
    <citation type="submission" date="2025-09" db="UniProtKB">
        <authorList>
            <consortium name="Ensembl"/>
        </authorList>
    </citation>
    <scope>IDENTIFICATION</scope>
</reference>
<dbReference type="GeneTree" id="ENSGT00950000182992"/>
<keyword evidence="4" id="KW-0677">Repeat</keyword>
<dbReference type="PANTHER" id="PTHR16056:SF16">
    <property type="entry name" value="REGULATOR OF MICROTUBULE DYNAMICS PROTEIN 1"/>
    <property type="match status" value="1"/>
</dbReference>
<feature type="compositionally biased region" description="Pro residues" evidence="10">
    <location>
        <begin position="90"/>
        <end position="101"/>
    </location>
</feature>
<keyword evidence="3" id="KW-0963">Cytoplasm</keyword>
<dbReference type="Ensembl" id="ENSTGUT00000027447.1">
    <property type="protein sequence ID" value="ENSTGUP00000029616.1"/>
    <property type="gene ID" value="ENSTGUG00000011752.2"/>
</dbReference>
<dbReference type="PANTHER" id="PTHR16056">
    <property type="entry name" value="REGULATOR OF MICROTUBULE DYNAMICS PROTEIN"/>
    <property type="match status" value="1"/>
</dbReference>
<evidence type="ECO:0000256" key="6">
    <source>
        <dbReference type="ARBA" id="ARBA00023212"/>
    </source>
</evidence>
<sequence length="490" mass="53297">MGTDPSTPAAGSAPRVSPQEAGPHLRGRFTRGRARAAPSQSPAPPPQPRTGPTGRGRGAGSSNPAGHGGPCGTAGPRPHLQRGASGPRPAAAPPAQPGPPRPGRRRRAPCAPPPGPARSRPLGPAWLGARPRNVRPAARRAARPSGRPLPLCAPEPGLGRGAERLLRRRGAVLAAAMAELMAALAGPFRRGPAGLRSALRREAVGGPRGRGRPGTQVLRKSLQRGVVLSTGSFLVYEAHKLISGFAEVHASFRVEDVIEQADYLYGSGETEKLYRLLVQHKNSDDAELLWRLARSSRDLAQLGSTSAEEKKKLTYDSLEYAKKALEKNESNFAAHKWYGICLSDVGDYEGIKTKIGNAIIIKEHFQRAIELNPKDATTIHLIGIWCYSFAEMPWYQRKIAATLFATPPTSTFQEALRYFHMAEEADPNFYSKNLLFLGKTYLKLNNKKMALLWLSKAKEYPAQTEEDKQYSPGGGMLLRTTCRHDDYVER</sequence>
<dbReference type="InterPro" id="IPR011990">
    <property type="entry name" value="TPR-like_helical_dom_sf"/>
</dbReference>
<reference evidence="11 12" key="1">
    <citation type="journal article" date="2010" name="Nature">
        <title>The genome of a songbird.</title>
        <authorList>
            <person name="Warren W.C."/>
            <person name="Clayton D.F."/>
            <person name="Ellegren H."/>
            <person name="Arnold A.P."/>
            <person name="Hillier L.W."/>
            <person name="Kunstner A."/>
            <person name="Searle S."/>
            <person name="White S."/>
            <person name="Vilella A.J."/>
            <person name="Fairley S."/>
            <person name="Heger A."/>
            <person name="Kong L."/>
            <person name="Ponting C.P."/>
            <person name="Jarvis E.D."/>
            <person name="Mello C.V."/>
            <person name="Minx P."/>
            <person name="Lovell P."/>
            <person name="Velho T.A."/>
            <person name="Ferris M."/>
            <person name="Balakrishnan C.N."/>
            <person name="Sinha S."/>
            <person name="Blatti C."/>
            <person name="London S.E."/>
            <person name="Li Y."/>
            <person name="Lin Y.C."/>
            <person name="George J."/>
            <person name="Sweedler J."/>
            <person name="Southey B."/>
            <person name="Gunaratne P."/>
            <person name="Watson M."/>
            <person name="Nam K."/>
            <person name="Backstrom N."/>
            <person name="Smeds L."/>
            <person name="Nabholz B."/>
            <person name="Itoh Y."/>
            <person name="Whitney O."/>
            <person name="Pfenning A.R."/>
            <person name="Howard J."/>
            <person name="Volker M."/>
            <person name="Skinner B.M."/>
            <person name="Griffin D.K."/>
            <person name="Ye L."/>
            <person name="McLaren W.M."/>
            <person name="Flicek P."/>
            <person name="Quesada V."/>
            <person name="Velasco G."/>
            <person name="Lopez-Otin C."/>
            <person name="Puente X.S."/>
            <person name="Olender T."/>
            <person name="Lancet D."/>
            <person name="Smit A.F."/>
            <person name="Hubley R."/>
            <person name="Konkel M.K."/>
            <person name="Walker J.A."/>
            <person name="Batzer M.A."/>
            <person name="Gu W."/>
            <person name="Pollock D.D."/>
            <person name="Chen L."/>
            <person name="Cheng Z."/>
            <person name="Eichler E.E."/>
            <person name="Stapley J."/>
            <person name="Slate J."/>
            <person name="Ekblom R."/>
            <person name="Birkhead T."/>
            <person name="Burke T."/>
            <person name="Burt D."/>
            <person name="Scharff C."/>
            <person name="Adam I."/>
            <person name="Richard H."/>
            <person name="Sultan M."/>
            <person name="Soldatov A."/>
            <person name="Lehrach H."/>
            <person name="Edwards S.V."/>
            <person name="Yang S.P."/>
            <person name="Li X."/>
            <person name="Graves T."/>
            <person name="Fulton L."/>
            <person name="Nelson J."/>
            <person name="Chinwalla A."/>
            <person name="Hou S."/>
            <person name="Mardis E.R."/>
            <person name="Wilson R.K."/>
        </authorList>
    </citation>
    <scope>NUCLEOTIDE SEQUENCE [LARGE SCALE GENOMIC DNA]</scope>
</reference>
<evidence type="ECO:0000256" key="8">
    <source>
        <dbReference type="ARBA" id="ARBA00039966"/>
    </source>
</evidence>
<dbReference type="GO" id="GO:0005739">
    <property type="term" value="C:mitochondrion"/>
    <property type="evidence" value="ECO:0007669"/>
    <property type="project" value="TreeGrafter"/>
</dbReference>
<evidence type="ECO:0000256" key="7">
    <source>
        <dbReference type="ARBA" id="ARBA00038360"/>
    </source>
</evidence>
<keyword evidence="12" id="KW-1185">Reference proteome</keyword>
<protein>
    <recommendedName>
        <fullName evidence="8">Regulator of microtubule dynamics protein 1</fullName>
    </recommendedName>
    <alternativeName>
        <fullName evidence="9">Protein FAM82B</fullName>
    </alternativeName>
</protein>
<evidence type="ECO:0000256" key="1">
    <source>
        <dbReference type="ARBA" id="ARBA00004245"/>
    </source>
</evidence>
<dbReference type="InParanoid" id="A0A674H2F3"/>
<dbReference type="InterPro" id="IPR049039">
    <property type="entry name" value="RMD1-3_a_helical_rpt"/>
</dbReference>
<evidence type="ECO:0000256" key="2">
    <source>
        <dbReference type="ARBA" id="ARBA00011375"/>
    </source>
</evidence>
<keyword evidence="6" id="KW-0206">Cytoskeleton</keyword>
<evidence type="ECO:0000313" key="11">
    <source>
        <dbReference type="Ensembl" id="ENSTGUP00000029616.1"/>
    </source>
</evidence>
<keyword evidence="5" id="KW-0802">TPR repeat</keyword>
<dbReference type="GO" id="GO:0005876">
    <property type="term" value="C:spindle microtubule"/>
    <property type="evidence" value="ECO:0007669"/>
    <property type="project" value="TreeGrafter"/>
</dbReference>
<feature type="compositionally biased region" description="Basic residues" evidence="10">
    <location>
        <begin position="25"/>
        <end position="34"/>
    </location>
</feature>
<proteinExistence type="inferred from homology"/>
<dbReference type="GO" id="GO:0008017">
    <property type="term" value="F:microtubule binding"/>
    <property type="evidence" value="ECO:0007669"/>
    <property type="project" value="TreeGrafter"/>
</dbReference>
<evidence type="ECO:0000256" key="5">
    <source>
        <dbReference type="ARBA" id="ARBA00022803"/>
    </source>
</evidence>
<feature type="region of interest" description="Disordered" evidence="10">
    <location>
        <begin position="1"/>
        <end position="155"/>
    </location>
</feature>
<evidence type="ECO:0000256" key="10">
    <source>
        <dbReference type="SAM" id="MobiDB-lite"/>
    </source>
</evidence>
<feature type="compositionally biased region" description="Low complexity" evidence="10">
    <location>
        <begin position="117"/>
        <end position="136"/>
    </location>
</feature>
<comment type="subunit">
    <text evidence="2">Interacts with microtubules.</text>
</comment>
<organism evidence="11 12">
    <name type="scientific">Taeniopygia guttata</name>
    <name type="common">Zebra finch</name>
    <name type="synonym">Poephila guttata</name>
    <dbReference type="NCBI Taxonomy" id="59729"/>
    <lineage>
        <taxon>Eukaryota</taxon>
        <taxon>Metazoa</taxon>
        <taxon>Chordata</taxon>
        <taxon>Craniata</taxon>
        <taxon>Vertebrata</taxon>
        <taxon>Euteleostomi</taxon>
        <taxon>Archelosauria</taxon>
        <taxon>Archosauria</taxon>
        <taxon>Dinosauria</taxon>
        <taxon>Saurischia</taxon>
        <taxon>Theropoda</taxon>
        <taxon>Coelurosauria</taxon>
        <taxon>Aves</taxon>
        <taxon>Neognathae</taxon>
        <taxon>Neoaves</taxon>
        <taxon>Telluraves</taxon>
        <taxon>Australaves</taxon>
        <taxon>Passeriformes</taxon>
        <taxon>Passeroidea</taxon>
        <taxon>Estrildidae</taxon>
        <taxon>Estrildinae</taxon>
        <taxon>Taeniopygia</taxon>
    </lineage>
</organism>
<dbReference type="AlphaFoldDB" id="A0A674H2F3"/>
<dbReference type="Pfam" id="PF21033">
    <property type="entry name" value="RMD1-3"/>
    <property type="match status" value="1"/>
</dbReference>
<dbReference type="SUPFAM" id="SSF48452">
    <property type="entry name" value="TPR-like"/>
    <property type="match status" value="1"/>
</dbReference>
<reference evidence="11" key="2">
    <citation type="submission" date="2025-08" db="UniProtKB">
        <authorList>
            <consortium name="Ensembl"/>
        </authorList>
    </citation>
    <scope>IDENTIFICATION</scope>
</reference>
<evidence type="ECO:0000313" key="12">
    <source>
        <dbReference type="Proteomes" id="UP000007754"/>
    </source>
</evidence>
<evidence type="ECO:0000256" key="4">
    <source>
        <dbReference type="ARBA" id="ARBA00022737"/>
    </source>
</evidence>
<evidence type="ECO:0000256" key="9">
    <source>
        <dbReference type="ARBA" id="ARBA00041958"/>
    </source>
</evidence>
<accession>A0A674H2F3</accession>
<comment type="subcellular location">
    <subcellularLocation>
        <location evidence="1">Cytoplasm</location>
        <location evidence="1">Cytoskeleton</location>
    </subcellularLocation>
</comment>
<gene>
    <name evidence="11" type="primary">RMDN1</name>
</gene>
<name>A0A674H2F3_TAEGU</name>
<dbReference type="Proteomes" id="UP000007754">
    <property type="component" value="Chromosome 2"/>
</dbReference>